<dbReference type="Proteomes" id="UP000050525">
    <property type="component" value="Unassembled WGS sequence"/>
</dbReference>
<organism evidence="2 3">
    <name type="scientific">Alligator mississippiensis</name>
    <name type="common">American alligator</name>
    <dbReference type="NCBI Taxonomy" id="8496"/>
    <lineage>
        <taxon>Eukaryota</taxon>
        <taxon>Metazoa</taxon>
        <taxon>Chordata</taxon>
        <taxon>Craniata</taxon>
        <taxon>Vertebrata</taxon>
        <taxon>Euteleostomi</taxon>
        <taxon>Archelosauria</taxon>
        <taxon>Archosauria</taxon>
        <taxon>Crocodylia</taxon>
        <taxon>Alligatoridae</taxon>
        <taxon>Alligatorinae</taxon>
        <taxon>Alligator</taxon>
    </lineage>
</organism>
<name>A0A151M3Q6_ALLMI</name>
<protein>
    <submittedName>
        <fullName evidence="2">Uncharacterized protein</fullName>
    </submittedName>
</protein>
<gene>
    <name evidence="2" type="ORF">Y1Q_0015790</name>
</gene>
<evidence type="ECO:0000313" key="2">
    <source>
        <dbReference type="EMBL" id="KYO19147.1"/>
    </source>
</evidence>
<keyword evidence="3" id="KW-1185">Reference proteome</keyword>
<dbReference type="AlphaFoldDB" id="A0A151M3Q6"/>
<sequence length="126" mass="13745">MEVAKQSSRHQFGVAREQSGLVFTSTTSPIQVNSWVANAFSCCEREGERGDPFALCRAGWRGWGRSRLKHGSARSGVRTLRACSSNVQPRSDTGVTESVSAALQRVSGALTQPPLPRNTSWKRQSP</sequence>
<evidence type="ECO:0000313" key="3">
    <source>
        <dbReference type="Proteomes" id="UP000050525"/>
    </source>
</evidence>
<proteinExistence type="predicted"/>
<reference evidence="2 3" key="1">
    <citation type="journal article" date="2012" name="Genome Biol.">
        <title>Sequencing three crocodilian genomes to illuminate the evolution of archosaurs and amniotes.</title>
        <authorList>
            <person name="St John J.A."/>
            <person name="Braun E.L."/>
            <person name="Isberg S.R."/>
            <person name="Miles L.G."/>
            <person name="Chong A.Y."/>
            <person name="Gongora J."/>
            <person name="Dalzell P."/>
            <person name="Moran C."/>
            <person name="Bed'hom B."/>
            <person name="Abzhanov A."/>
            <person name="Burgess S.C."/>
            <person name="Cooksey A.M."/>
            <person name="Castoe T.A."/>
            <person name="Crawford N.G."/>
            <person name="Densmore L.D."/>
            <person name="Drew J.C."/>
            <person name="Edwards S.V."/>
            <person name="Faircloth B.C."/>
            <person name="Fujita M.K."/>
            <person name="Greenwold M.J."/>
            <person name="Hoffmann F.G."/>
            <person name="Howard J.M."/>
            <person name="Iguchi T."/>
            <person name="Janes D.E."/>
            <person name="Khan S.Y."/>
            <person name="Kohno S."/>
            <person name="de Koning A.J."/>
            <person name="Lance S.L."/>
            <person name="McCarthy F.M."/>
            <person name="McCormack J.E."/>
            <person name="Merchant M.E."/>
            <person name="Peterson D.G."/>
            <person name="Pollock D.D."/>
            <person name="Pourmand N."/>
            <person name="Raney B.J."/>
            <person name="Roessler K.A."/>
            <person name="Sanford J.R."/>
            <person name="Sawyer R.H."/>
            <person name="Schmidt C.J."/>
            <person name="Triplett E.W."/>
            <person name="Tuberville T.D."/>
            <person name="Venegas-Anaya M."/>
            <person name="Howard J.T."/>
            <person name="Jarvis E.D."/>
            <person name="Guillette L.J.Jr."/>
            <person name="Glenn T.C."/>
            <person name="Green R.E."/>
            <person name="Ray D.A."/>
        </authorList>
    </citation>
    <scope>NUCLEOTIDE SEQUENCE [LARGE SCALE GENOMIC DNA]</scope>
    <source>
        <strain evidence="2">KSC_2009_1</strain>
    </source>
</reference>
<feature type="region of interest" description="Disordered" evidence="1">
    <location>
        <begin position="106"/>
        <end position="126"/>
    </location>
</feature>
<dbReference type="EMBL" id="AKHW03006704">
    <property type="protein sequence ID" value="KYO19147.1"/>
    <property type="molecule type" value="Genomic_DNA"/>
</dbReference>
<evidence type="ECO:0000256" key="1">
    <source>
        <dbReference type="SAM" id="MobiDB-lite"/>
    </source>
</evidence>
<feature type="compositionally biased region" description="Polar residues" evidence="1">
    <location>
        <begin position="117"/>
        <end position="126"/>
    </location>
</feature>
<comment type="caution">
    <text evidence="2">The sequence shown here is derived from an EMBL/GenBank/DDBJ whole genome shotgun (WGS) entry which is preliminary data.</text>
</comment>
<accession>A0A151M3Q6</accession>